<comment type="caution">
    <text evidence="1">The sequence shown here is derived from an EMBL/GenBank/DDBJ whole genome shotgun (WGS) entry which is preliminary data.</text>
</comment>
<evidence type="ECO:0000313" key="1">
    <source>
        <dbReference type="EMBL" id="GGF69899.1"/>
    </source>
</evidence>
<dbReference type="GO" id="GO:0016811">
    <property type="term" value="F:hydrolase activity, acting on carbon-nitrogen (but not peptide) bonds, in linear amides"/>
    <property type="evidence" value="ECO:0007669"/>
    <property type="project" value="TreeGrafter"/>
</dbReference>
<proteinExistence type="predicted"/>
<keyword evidence="2" id="KW-1185">Reference proteome</keyword>
<reference evidence="1" key="1">
    <citation type="journal article" date="2014" name="Int. J. Syst. Evol. Microbiol.">
        <title>Complete genome sequence of Corynebacterium casei LMG S-19264T (=DSM 44701T), isolated from a smear-ripened cheese.</title>
        <authorList>
            <consortium name="US DOE Joint Genome Institute (JGI-PGF)"/>
            <person name="Walter F."/>
            <person name="Albersmeier A."/>
            <person name="Kalinowski J."/>
            <person name="Ruckert C."/>
        </authorList>
    </citation>
    <scope>NUCLEOTIDE SEQUENCE</scope>
    <source>
        <strain evidence="1">CCM 7897</strain>
    </source>
</reference>
<dbReference type="Gene3D" id="3.40.50.10320">
    <property type="entry name" value="LmbE-like"/>
    <property type="match status" value="1"/>
</dbReference>
<dbReference type="SUPFAM" id="SSF102588">
    <property type="entry name" value="LmbE-like"/>
    <property type="match status" value="1"/>
</dbReference>
<dbReference type="Pfam" id="PF02585">
    <property type="entry name" value="PIG-L"/>
    <property type="match status" value="1"/>
</dbReference>
<reference evidence="1" key="2">
    <citation type="submission" date="2020-09" db="EMBL/GenBank/DDBJ databases">
        <authorList>
            <person name="Sun Q."/>
            <person name="Sedlacek I."/>
        </authorList>
    </citation>
    <scope>NUCLEOTIDE SEQUENCE</scope>
    <source>
        <strain evidence="1">CCM 7897</strain>
    </source>
</reference>
<dbReference type="InterPro" id="IPR024078">
    <property type="entry name" value="LmbE-like_dom_sf"/>
</dbReference>
<gene>
    <name evidence="1" type="ORF">GCM10007301_32040</name>
</gene>
<dbReference type="EMBL" id="BMCT01000004">
    <property type="protein sequence ID" value="GGF69899.1"/>
    <property type="molecule type" value="Genomic_DNA"/>
</dbReference>
<name>A0A917C481_9HYPH</name>
<dbReference type="Proteomes" id="UP000606044">
    <property type="component" value="Unassembled WGS sequence"/>
</dbReference>
<evidence type="ECO:0000313" key="2">
    <source>
        <dbReference type="Proteomes" id="UP000606044"/>
    </source>
</evidence>
<dbReference type="AlphaFoldDB" id="A0A917C481"/>
<dbReference type="InterPro" id="IPR003737">
    <property type="entry name" value="GlcNAc_PI_deacetylase-related"/>
</dbReference>
<dbReference type="PANTHER" id="PTHR12993">
    <property type="entry name" value="N-ACETYLGLUCOSAMINYL-PHOSPHATIDYLINOSITOL DE-N-ACETYLASE-RELATED"/>
    <property type="match status" value="1"/>
</dbReference>
<evidence type="ECO:0008006" key="3">
    <source>
        <dbReference type="Google" id="ProtNLM"/>
    </source>
</evidence>
<organism evidence="1 2">
    <name type="scientific">Azorhizobium oxalatiphilum</name>
    <dbReference type="NCBI Taxonomy" id="980631"/>
    <lineage>
        <taxon>Bacteria</taxon>
        <taxon>Pseudomonadati</taxon>
        <taxon>Pseudomonadota</taxon>
        <taxon>Alphaproteobacteria</taxon>
        <taxon>Hyphomicrobiales</taxon>
        <taxon>Xanthobacteraceae</taxon>
        <taxon>Azorhizobium</taxon>
    </lineage>
</organism>
<accession>A0A917C481</accession>
<dbReference type="PANTHER" id="PTHR12993:SF29">
    <property type="entry name" value="BLR3841 PROTEIN"/>
    <property type="match status" value="1"/>
</dbReference>
<dbReference type="RefSeq" id="WP_244644453.1">
    <property type="nucleotide sequence ID" value="NZ_BMCT01000004.1"/>
</dbReference>
<sequence length="255" mass="27180">MSNSASAQAGMRIDDALRRMADLPARDFADLGIRRLLVVAPHPDDESLGCGGLIAAACAVGFPVTIMVVSDGTGSHPNSSAYPADRLRQVRESETLAAAAELGVAPGDVPFLRLPDRFVPTAGPEADAAVLAITSTARSMGADTIAVTWQHDPHCDHQAAHALVTRAARDLPQVRVLAYPIWGLSRPAHERISEKEISGFRLIIGEHRAAKRRAVAAHASQITALIDDDPDGFRLTAEDLARFDRPHEIFLGAAP</sequence>
<protein>
    <recommendedName>
        <fullName evidence="3">PIG-L family deacetylase</fullName>
    </recommendedName>
</protein>